<dbReference type="EMBL" id="JAJHVV010000003">
    <property type="protein sequence ID" value="MCK6262953.1"/>
    <property type="molecule type" value="Genomic_DNA"/>
</dbReference>
<dbReference type="CDD" id="cd08509">
    <property type="entry name" value="PBP2_TmCBP_oligosaccharides_like"/>
    <property type="match status" value="1"/>
</dbReference>
<dbReference type="GO" id="GO:0030288">
    <property type="term" value="C:outer membrane-bounded periplasmic space"/>
    <property type="evidence" value="ECO:0007669"/>
    <property type="project" value="TreeGrafter"/>
</dbReference>
<proteinExistence type="inferred from homology"/>
<dbReference type="Pfam" id="PF00496">
    <property type="entry name" value="SBP_bac_5"/>
    <property type="match status" value="1"/>
</dbReference>
<evidence type="ECO:0000313" key="5">
    <source>
        <dbReference type="EMBL" id="MCK6262953.1"/>
    </source>
</evidence>
<organism evidence="5 6">
    <name type="scientific">Vibrio amylolyticus</name>
    <dbReference type="NCBI Taxonomy" id="2847292"/>
    <lineage>
        <taxon>Bacteria</taxon>
        <taxon>Pseudomonadati</taxon>
        <taxon>Pseudomonadota</taxon>
        <taxon>Gammaproteobacteria</taxon>
        <taxon>Vibrionales</taxon>
        <taxon>Vibrionaceae</taxon>
        <taxon>Vibrio</taxon>
    </lineage>
</organism>
<feature type="domain" description="Solute-binding protein family 5" evidence="4">
    <location>
        <begin position="71"/>
        <end position="439"/>
    </location>
</feature>
<evidence type="ECO:0000256" key="3">
    <source>
        <dbReference type="SAM" id="SignalP"/>
    </source>
</evidence>
<dbReference type="Gene3D" id="3.10.105.10">
    <property type="entry name" value="Dipeptide-binding Protein, Domain 3"/>
    <property type="match status" value="1"/>
</dbReference>
<dbReference type="GO" id="GO:1904680">
    <property type="term" value="F:peptide transmembrane transporter activity"/>
    <property type="evidence" value="ECO:0007669"/>
    <property type="project" value="TreeGrafter"/>
</dbReference>
<comment type="caution">
    <text evidence="5">The sequence shown here is derived from an EMBL/GenBank/DDBJ whole genome shotgun (WGS) entry which is preliminary data.</text>
</comment>
<accession>A0A9X1XJG0</accession>
<dbReference type="Gene3D" id="3.90.76.10">
    <property type="entry name" value="Dipeptide-binding Protein, Domain 1"/>
    <property type="match status" value="1"/>
</dbReference>
<dbReference type="GO" id="GO:0043190">
    <property type="term" value="C:ATP-binding cassette (ABC) transporter complex"/>
    <property type="evidence" value="ECO:0007669"/>
    <property type="project" value="InterPro"/>
</dbReference>
<keyword evidence="2 3" id="KW-0732">Signal</keyword>
<feature type="signal peptide" evidence="3">
    <location>
        <begin position="1"/>
        <end position="21"/>
    </location>
</feature>
<dbReference type="RefSeq" id="WP_248008060.1">
    <property type="nucleotide sequence ID" value="NZ_JAJHVV010000003.1"/>
</dbReference>
<gene>
    <name evidence="5" type="ORF">KP803_06630</name>
</gene>
<dbReference type="PANTHER" id="PTHR30290:SF38">
    <property type="entry name" value="D,D-DIPEPTIDE-BINDING PERIPLASMIC PROTEIN DDPA-RELATED"/>
    <property type="match status" value="1"/>
</dbReference>
<comment type="similarity">
    <text evidence="1">Belongs to the bacterial solute-binding protein 5 family.</text>
</comment>
<dbReference type="InterPro" id="IPR039424">
    <property type="entry name" value="SBP_5"/>
</dbReference>
<evidence type="ECO:0000256" key="2">
    <source>
        <dbReference type="ARBA" id="ARBA00022729"/>
    </source>
</evidence>
<dbReference type="InterPro" id="IPR030678">
    <property type="entry name" value="Peptide/Ni-bd"/>
</dbReference>
<dbReference type="AlphaFoldDB" id="A0A9X1XJG0"/>
<dbReference type="PIRSF" id="PIRSF002741">
    <property type="entry name" value="MppA"/>
    <property type="match status" value="1"/>
</dbReference>
<evidence type="ECO:0000313" key="6">
    <source>
        <dbReference type="Proteomes" id="UP001139559"/>
    </source>
</evidence>
<evidence type="ECO:0000259" key="4">
    <source>
        <dbReference type="Pfam" id="PF00496"/>
    </source>
</evidence>
<dbReference type="GO" id="GO:0042938">
    <property type="term" value="P:dipeptide transport"/>
    <property type="evidence" value="ECO:0007669"/>
    <property type="project" value="TreeGrafter"/>
</dbReference>
<reference evidence="5" key="1">
    <citation type="submission" date="2021-11" db="EMBL/GenBank/DDBJ databases">
        <title>Vibrio ZSDE26 sp. nov. and Vibrio ZSDZ34 sp. nov., isolated from coastal seawater in Qingdao.</title>
        <authorList>
            <person name="Zhang P."/>
        </authorList>
    </citation>
    <scope>NUCLEOTIDE SEQUENCE</scope>
    <source>
        <strain evidence="5">ZSDE26</strain>
    </source>
</reference>
<evidence type="ECO:0000256" key="1">
    <source>
        <dbReference type="ARBA" id="ARBA00005695"/>
    </source>
</evidence>
<dbReference type="Gene3D" id="3.40.190.10">
    <property type="entry name" value="Periplasmic binding protein-like II"/>
    <property type="match status" value="1"/>
</dbReference>
<feature type="chain" id="PRO_5040770902" evidence="3">
    <location>
        <begin position="22"/>
        <end position="554"/>
    </location>
</feature>
<name>A0A9X1XJG0_9VIBR</name>
<dbReference type="SUPFAM" id="SSF53850">
    <property type="entry name" value="Periplasmic binding protein-like II"/>
    <property type="match status" value="1"/>
</dbReference>
<dbReference type="InterPro" id="IPR000914">
    <property type="entry name" value="SBP_5_dom"/>
</dbReference>
<sequence>MNRAFLAASTLAMAIAMPAQANEVTTEDMPNLRVLNDSTTGWVRNFNPWVGGRTNFAYESLVIFSQLDSSEVHPWLASSYELSQDMKMITVNLREGVKWSDGEDFTADDVVFSYTYPTKHPEIDGAGMGSRIEKIVKINDHKVEIYLPEANAFAAEDIIGEGVRMIPKHIWSKIDAPAAFVNENPVGTGPFTEIQRFTPQVYIQCRNPHYWNKDLKINCLEFPQYSSNDAALEMLSKGEIDWAGIFIPDIERTFVSKHPNNKYWFPSNDGVRIAMNYNTKNEAASEAFSDINFRRAMNLSMDREAMIMIGAYGYVEGGNPATNLPKTHWSWRDDQADETWNQLYRYDVKAAKAELEKGGFKDITGDGFVETPSGKPLTFRIQVPSGWSDWVNNVGIAVEGLRMAGINANIITPEVNAYAQNWANNDFEATMAAGTIQSSAWRFYDQTMHSRYADTGIWWSTSMHNYTSDDLDNLIESLGKTRDVEKQKELGAQIERIYAEQAVQVPLYYNGVWYVYNDSRFEGWASADNPFVMPAPFEGMDRLIHLMNLKPRVQ</sequence>
<dbReference type="PANTHER" id="PTHR30290">
    <property type="entry name" value="PERIPLASMIC BINDING COMPONENT OF ABC TRANSPORTER"/>
    <property type="match status" value="1"/>
</dbReference>
<protein>
    <submittedName>
        <fullName evidence="5">ABC transporter substrate-binding protein</fullName>
    </submittedName>
</protein>
<dbReference type="Proteomes" id="UP001139559">
    <property type="component" value="Unassembled WGS sequence"/>
</dbReference>
<keyword evidence="6" id="KW-1185">Reference proteome</keyword>